<dbReference type="SMART" id="SM01016">
    <property type="entry name" value="Arg_tRNA_synt_N"/>
    <property type="match status" value="1"/>
</dbReference>
<evidence type="ECO:0000256" key="4">
    <source>
        <dbReference type="ARBA" id="ARBA00022840"/>
    </source>
</evidence>
<evidence type="ECO:0000256" key="3">
    <source>
        <dbReference type="ARBA" id="ARBA00022741"/>
    </source>
</evidence>
<gene>
    <name evidence="8" type="ORF">S03H2_25324</name>
</gene>
<dbReference type="InterPro" id="IPR001278">
    <property type="entry name" value="Arg-tRNA-ligase"/>
</dbReference>
<dbReference type="InterPro" id="IPR036695">
    <property type="entry name" value="Arg-tRNA-synth_N_sf"/>
</dbReference>
<dbReference type="Gene3D" id="3.40.50.620">
    <property type="entry name" value="HUPs"/>
    <property type="match status" value="1"/>
</dbReference>
<comment type="caution">
    <text evidence="8">The sequence shown here is derived from an EMBL/GenBank/DDBJ whole genome shotgun (WGS) entry which is preliminary data.</text>
</comment>
<dbReference type="GO" id="GO:0006420">
    <property type="term" value="P:arginyl-tRNA aminoacylation"/>
    <property type="evidence" value="ECO:0007669"/>
    <property type="project" value="InterPro"/>
</dbReference>
<reference evidence="8" key="1">
    <citation type="journal article" date="2014" name="Front. Microbiol.">
        <title>High frequency of phylogenetically diverse reductive dehalogenase-homologous genes in deep subseafloor sedimentary metagenomes.</title>
        <authorList>
            <person name="Kawai M."/>
            <person name="Futagami T."/>
            <person name="Toyoda A."/>
            <person name="Takaki Y."/>
            <person name="Nishi S."/>
            <person name="Hori S."/>
            <person name="Arai W."/>
            <person name="Tsubouchi T."/>
            <person name="Morono Y."/>
            <person name="Uchiyama I."/>
            <person name="Ito T."/>
            <person name="Fujiyama A."/>
            <person name="Inagaki F."/>
            <person name="Takami H."/>
        </authorList>
    </citation>
    <scope>NUCLEOTIDE SEQUENCE</scope>
    <source>
        <strain evidence="8">Expedition CK06-06</strain>
    </source>
</reference>
<evidence type="ECO:0000313" key="8">
    <source>
        <dbReference type="EMBL" id="GAH32089.1"/>
    </source>
</evidence>
<feature type="non-terminal residue" evidence="8">
    <location>
        <position position="148"/>
    </location>
</feature>
<keyword evidence="5" id="KW-0648">Protein biosynthesis</keyword>
<dbReference type="InterPro" id="IPR014729">
    <property type="entry name" value="Rossmann-like_a/b/a_fold"/>
</dbReference>
<dbReference type="Gene3D" id="3.30.1360.70">
    <property type="entry name" value="Arginyl tRNA synthetase N-terminal domain"/>
    <property type="match status" value="1"/>
</dbReference>
<keyword evidence="1" id="KW-0963">Cytoplasm</keyword>
<dbReference type="FunFam" id="3.30.1360.70:FF:000003">
    <property type="entry name" value="Arginine--tRNA ligase"/>
    <property type="match status" value="1"/>
</dbReference>
<evidence type="ECO:0000256" key="5">
    <source>
        <dbReference type="ARBA" id="ARBA00022917"/>
    </source>
</evidence>
<keyword evidence="4" id="KW-0067">ATP-binding</keyword>
<keyword evidence="3" id="KW-0547">Nucleotide-binding</keyword>
<sequence length="148" mass="16540">MKIDLADQIEEILLNSIEENIKHDNFQIKSIPKIILLIPKDKSHGDLSTNIAMQLSRELRAKPLDIANFIANNLDIKGTIVDKVKIAGPGFINFWLSENWLYKVIDEIREQGKNYGKVNLGKGKKVQVEFVSVNPTGPLHVGHGKCAA</sequence>
<dbReference type="PANTHER" id="PTHR11956">
    <property type="entry name" value="ARGINYL-TRNA SYNTHETASE"/>
    <property type="match status" value="1"/>
</dbReference>
<protein>
    <recommendedName>
        <fullName evidence="7">Arginyl tRNA synthetase N-terminal domain-containing protein</fullName>
    </recommendedName>
</protein>
<dbReference type="InterPro" id="IPR005148">
    <property type="entry name" value="Arg-tRNA-synth_N"/>
</dbReference>
<accession>X1FRW1</accession>
<keyword evidence="6" id="KW-0030">Aminoacyl-tRNA synthetase</keyword>
<organism evidence="8">
    <name type="scientific">marine sediment metagenome</name>
    <dbReference type="NCBI Taxonomy" id="412755"/>
    <lineage>
        <taxon>unclassified sequences</taxon>
        <taxon>metagenomes</taxon>
        <taxon>ecological metagenomes</taxon>
    </lineage>
</organism>
<dbReference type="GO" id="GO:0004814">
    <property type="term" value="F:arginine-tRNA ligase activity"/>
    <property type="evidence" value="ECO:0007669"/>
    <property type="project" value="InterPro"/>
</dbReference>
<proteinExistence type="predicted"/>
<evidence type="ECO:0000256" key="2">
    <source>
        <dbReference type="ARBA" id="ARBA00022598"/>
    </source>
</evidence>
<dbReference type="SUPFAM" id="SSF55190">
    <property type="entry name" value="Arginyl-tRNA synthetase (ArgRS), N-terminal 'additional' domain"/>
    <property type="match status" value="1"/>
</dbReference>
<dbReference type="AlphaFoldDB" id="X1FRW1"/>
<dbReference type="GO" id="GO:0005737">
    <property type="term" value="C:cytoplasm"/>
    <property type="evidence" value="ECO:0007669"/>
    <property type="project" value="InterPro"/>
</dbReference>
<dbReference type="SUPFAM" id="SSF52374">
    <property type="entry name" value="Nucleotidylyl transferase"/>
    <property type="match status" value="1"/>
</dbReference>
<dbReference type="PANTHER" id="PTHR11956:SF5">
    <property type="entry name" value="ARGININE--TRNA LIGASE, CYTOPLASMIC"/>
    <property type="match status" value="1"/>
</dbReference>
<evidence type="ECO:0000256" key="6">
    <source>
        <dbReference type="ARBA" id="ARBA00023146"/>
    </source>
</evidence>
<evidence type="ECO:0000259" key="7">
    <source>
        <dbReference type="SMART" id="SM01016"/>
    </source>
</evidence>
<evidence type="ECO:0000256" key="1">
    <source>
        <dbReference type="ARBA" id="ARBA00022490"/>
    </source>
</evidence>
<keyword evidence="2" id="KW-0436">Ligase</keyword>
<dbReference type="EMBL" id="BARU01014306">
    <property type="protein sequence ID" value="GAH32089.1"/>
    <property type="molecule type" value="Genomic_DNA"/>
</dbReference>
<dbReference type="GO" id="GO:0005524">
    <property type="term" value="F:ATP binding"/>
    <property type="evidence" value="ECO:0007669"/>
    <property type="project" value="UniProtKB-KW"/>
</dbReference>
<feature type="domain" description="Arginyl tRNA synthetase N-terminal" evidence="7">
    <location>
        <begin position="7"/>
        <end position="96"/>
    </location>
</feature>
<dbReference type="Pfam" id="PF03485">
    <property type="entry name" value="Arg_tRNA_synt_N"/>
    <property type="match status" value="1"/>
</dbReference>
<name>X1FRW1_9ZZZZ</name>